<evidence type="ECO:0000256" key="4">
    <source>
        <dbReference type="ARBA" id="ARBA00022737"/>
    </source>
</evidence>
<feature type="domain" description="ABC transporter" evidence="9">
    <location>
        <begin position="25"/>
        <end position="261"/>
    </location>
</feature>
<dbReference type="GO" id="GO:0005524">
    <property type="term" value="F:ATP binding"/>
    <property type="evidence" value="ECO:0007669"/>
    <property type="project" value="UniProtKB-KW"/>
</dbReference>
<protein>
    <submittedName>
        <fullName evidence="10">Sugar ABC transporter ATP-binding protein</fullName>
    </submittedName>
</protein>
<accession>A0A918JDH7</accession>
<dbReference type="PROSITE" id="PS50893">
    <property type="entry name" value="ABC_TRANSPORTER_2"/>
    <property type="match status" value="2"/>
</dbReference>
<dbReference type="CDD" id="cd03216">
    <property type="entry name" value="ABC_Carb_Monos_I"/>
    <property type="match status" value="1"/>
</dbReference>
<proteinExistence type="predicted"/>
<keyword evidence="4" id="KW-0677">Repeat</keyword>
<evidence type="ECO:0000256" key="8">
    <source>
        <dbReference type="ARBA" id="ARBA00023136"/>
    </source>
</evidence>
<dbReference type="SUPFAM" id="SSF52540">
    <property type="entry name" value="P-loop containing nucleoside triphosphate hydrolases"/>
    <property type="match status" value="2"/>
</dbReference>
<dbReference type="InterPro" id="IPR027417">
    <property type="entry name" value="P-loop_NTPase"/>
</dbReference>
<evidence type="ECO:0000313" key="11">
    <source>
        <dbReference type="Proteomes" id="UP000608345"/>
    </source>
</evidence>
<evidence type="ECO:0000256" key="1">
    <source>
        <dbReference type="ARBA" id="ARBA00022448"/>
    </source>
</evidence>
<keyword evidence="1" id="KW-0813">Transport</keyword>
<dbReference type="PANTHER" id="PTHR43790:SF3">
    <property type="entry name" value="D-ALLOSE IMPORT ATP-BINDING PROTEIN ALSA-RELATED"/>
    <property type="match status" value="1"/>
</dbReference>
<dbReference type="InterPro" id="IPR003439">
    <property type="entry name" value="ABC_transporter-like_ATP-bd"/>
</dbReference>
<dbReference type="PANTHER" id="PTHR43790">
    <property type="entry name" value="CARBOHYDRATE TRANSPORT ATP-BINDING PROTEIN MG119-RELATED"/>
    <property type="match status" value="1"/>
</dbReference>
<evidence type="ECO:0000256" key="7">
    <source>
        <dbReference type="ARBA" id="ARBA00022967"/>
    </source>
</evidence>
<keyword evidence="6 10" id="KW-0067">ATP-binding</keyword>
<keyword evidence="2" id="KW-1003">Cell membrane</keyword>
<sequence>MQSAVLENIQDKAPEQHEGKSRVVLAIKGLTKIYGNHVALDNIHMDIELGKVHVLFGENGAGKSTFISMLAGANLPSKGELEIGGHQGVFHSVAESRAEGIRAVFQEFSLIPQLTVAENIVLGEEPLDSIGLLARQAAVESAKELINTLGFDLDPYAYVATLPRGKQQMVEICKALRKKPKILILDEPTASLSEHDARSLFDLVLKLKKQGTAIIYITHRMHEIPLLGDVVTVLRDGKQIATVPATTSEPELIKLMTGRTLDAIYPSLNPELGKTRLKISNLSLAHELGVPNIENVSFDVKAGEIVGIAGLVGCGKSELGQACFGLKKITGGEIVLDAHKTNFRHPADAIEAGLWYSPADRKQEGLVMCRPAKENMSLSGLIWGKIAGKVLRPQQEINLLKDLSDKVEFAKERLGEPISNFSGGNQQKVMLAKGLAQDISVFVFDEPTVGVDMGARPSIYRYLADLSKEGAAILLISSDLPELFGLCHRILVMNNGAITAEFQRDEFDEHRILENFF</sequence>
<evidence type="ECO:0000256" key="2">
    <source>
        <dbReference type="ARBA" id="ARBA00022475"/>
    </source>
</evidence>
<keyword evidence="8" id="KW-0472">Membrane</keyword>
<evidence type="ECO:0000259" key="9">
    <source>
        <dbReference type="PROSITE" id="PS50893"/>
    </source>
</evidence>
<dbReference type="SMART" id="SM00382">
    <property type="entry name" value="AAA"/>
    <property type="match status" value="2"/>
</dbReference>
<evidence type="ECO:0000256" key="3">
    <source>
        <dbReference type="ARBA" id="ARBA00022597"/>
    </source>
</evidence>
<keyword evidence="11" id="KW-1185">Reference proteome</keyword>
<reference evidence="10" key="2">
    <citation type="submission" date="2020-09" db="EMBL/GenBank/DDBJ databases">
        <authorList>
            <person name="Sun Q."/>
            <person name="Kim S."/>
        </authorList>
    </citation>
    <scope>NUCLEOTIDE SEQUENCE</scope>
    <source>
        <strain evidence="10">KCTC 23732</strain>
    </source>
</reference>
<dbReference type="PROSITE" id="PS00211">
    <property type="entry name" value="ABC_TRANSPORTER_1"/>
    <property type="match status" value="1"/>
</dbReference>
<name>A0A918JDH7_9BURK</name>
<dbReference type="EMBL" id="BMYS01000001">
    <property type="protein sequence ID" value="GGW75592.1"/>
    <property type="molecule type" value="Genomic_DNA"/>
</dbReference>
<dbReference type="Gene3D" id="3.40.50.300">
    <property type="entry name" value="P-loop containing nucleotide triphosphate hydrolases"/>
    <property type="match status" value="2"/>
</dbReference>
<feature type="domain" description="ABC transporter" evidence="9">
    <location>
        <begin position="277"/>
        <end position="517"/>
    </location>
</feature>
<keyword evidence="7" id="KW-1278">Translocase</keyword>
<dbReference type="RefSeq" id="WP_189383504.1">
    <property type="nucleotide sequence ID" value="NZ_BAABFY010000010.1"/>
</dbReference>
<comment type="caution">
    <text evidence="10">The sequence shown here is derived from an EMBL/GenBank/DDBJ whole genome shotgun (WGS) entry which is preliminary data.</text>
</comment>
<dbReference type="GO" id="GO:0016887">
    <property type="term" value="F:ATP hydrolysis activity"/>
    <property type="evidence" value="ECO:0007669"/>
    <property type="project" value="InterPro"/>
</dbReference>
<dbReference type="AlphaFoldDB" id="A0A918JDH7"/>
<evidence type="ECO:0000313" key="10">
    <source>
        <dbReference type="EMBL" id="GGW75592.1"/>
    </source>
</evidence>
<dbReference type="Pfam" id="PF00005">
    <property type="entry name" value="ABC_tran"/>
    <property type="match status" value="2"/>
</dbReference>
<evidence type="ECO:0000256" key="6">
    <source>
        <dbReference type="ARBA" id="ARBA00022840"/>
    </source>
</evidence>
<gene>
    <name evidence="10" type="primary">rbsA2</name>
    <name evidence="10" type="ORF">GCM10011450_01240</name>
</gene>
<keyword evidence="3" id="KW-0762">Sugar transport</keyword>
<dbReference type="Proteomes" id="UP000608345">
    <property type="component" value="Unassembled WGS sequence"/>
</dbReference>
<dbReference type="InterPro" id="IPR003593">
    <property type="entry name" value="AAA+_ATPase"/>
</dbReference>
<keyword evidence="5" id="KW-0547">Nucleotide-binding</keyword>
<dbReference type="CDD" id="cd03215">
    <property type="entry name" value="ABC_Carb_Monos_II"/>
    <property type="match status" value="1"/>
</dbReference>
<dbReference type="InterPro" id="IPR017871">
    <property type="entry name" value="ABC_transporter-like_CS"/>
</dbReference>
<evidence type="ECO:0000256" key="5">
    <source>
        <dbReference type="ARBA" id="ARBA00022741"/>
    </source>
</evidence>
<organism evidence="10 11">
    <name type="scientific">Advenella faeciporci</name>
    <dbReference type="NCBI Taxonomy" id="797535"/>
    <lineage>
        <taxon>Bacteria</taxon>
        <taxon>Pseudomonadati</taxon>
        <taxon>Pseudomonadota</taxon>
        <taxon>Betaproteobacteria</taxon>
        <taxon>Burkholderiales</taxon>
        <taxon>Alcaligenaceae</taxon>
    </lineage>
</organism>
<reference evidence="10" key="1">
    <citation type="journal article" date="2014" name="Int. J. Syst. Evol. Microbiol.">
        <title>Complete genome sequence of Corynebacterium casei LMG S-19264T (=DSM 44701T), isolated from a smear-ripened cheese.</title>
        <authorList>
            <consortium name="US DOE Joint Genome Institute (JGI-PGF)"/>
            <person name="Walter F."/>
            <person name="Albersmeier A."/>
            <person name="Kalinowski J."/>
            <person name="Ruckert C."/>
        </authorList>
    </citation>
    <scope>NUCLEOTIDE SEQUENCE</scope>
    <source>
        <strain evidence="10">KCTC 23732</strain>
    </source>
</reference>
<dbReference type="InterPro" id="IPR050107">
    <property type="entry name" value="ABC_carbohydrate_import_ATPase"/>
</dbReference>